<dbReference type="STRING" id="52442.SAMN05421880_10220"/>
<organism evidence="8 9">
    <name type="scientific">Nitrosomonas nitrosa</name>
    <dbReference type="NCBI Taxonomy" id="52442"/>
    <lineage>
        <taxon>Bacteria</taxon>
        <taxon>Pseudomonadati</taxon>
        <taxon>Pseudomonadota</taxon>
        <taxon>Betaproteobacteria</taxon>
        <taxon>Nitrosomonadales</taxon>
        <taxon>Nitrosomonadaceae</taxon>
        <taxon>Nitrosomonas</taxon>
    </lineage>
</organism>
<feature type="transmembrane region" description="Helical" evidence="6">
    <location>
        <begin position="20"/>
        <end position="41"/>
    </location>
</feature>
<evidence type="ECO:0000313" key="9">
    <source>
        <dbReference type="Proteomes" id="UP000199561"/>
    </source>
</evidence>
<evidence type="ECO:0000256" key="1">
    <source>
        <dbReference type="ARBA" id="ARBA00004651"/>
    </source>
</evidence>
<feature type="domain" description="ABC3 transporter permease C-terminal" evidence="7">
    <location>
        <begin position="714"/>
        <end position="827"/>
    </location>
</feature>
<feature type="domain" description="ABC3 transporter permease C-terminal" evidence="7">
    <location>
        <begin position="264"/>
        <end position="379"/>
    </location>
</feature>
<name>A0A1I4LCX7_9PROT</name>
<dbReference type="RefSeq" id="WP_090665862.1">
    <property type="nucleotide sequence ID" value="NZ_FOUF01000002.1"/>
</dbReference>
<evidence type="ECO:0000256" key="5">
    <source>
        <dbReference type="ARBA" id="ARBA00023136"/>
    </source>
</evidence>
<feature type="transmembrane region" description="Helical" evidence="6">
    <location>
        <begin position="469"/>
        <end position="492"/>
    </location>
</feature>
<reference evidence="8 9" key="1">
    <citation type="submission" date="2016-10" db="EMBL/GenBank/DDBJ databases">
        <authorList>
            <person name="de Groot N.N."/>
        </authorList>
    </citation>
    <scope>NUCLEOTIDE SEQUENCE [LARGE SCALE GENOMIC DNA]</scope>
    <source>
        <strain evidence="8 9">Nm146</strain>
    </source>
</reference>
<feature type="transmembrane region" description="Helical" evidence="6">
    <location>
        <begin position="395"/>
        <end position="414"/>
    </location>
</feature>
<feature type="transmembrane region" description="Helical" evidence="6">
    <location>
        <begin position="798"/>
        <end position="818"/>
    </location>
</feature>
<sequence>MNLFRLSLRMLRRDWRAGELRILALALIIAVSSITTVSFFADRVQLALSRESNRLLGADLLVISDRPLPAHYAEKAQQYGLKTATMTRFPSMTSKDESNLLAEIRAVSDGYPLRGDLRLADPPDGTFSEQVTYVAPGIPAPGTVWIDEKIIAGLDIKLGEELEVGAVQMMAAAMIAREPDHSVGFVNMGPRLLMNVKDLAATDLIQPGSRVTYQLLVAGDEERVAGFRNWAQAQLVPGQRIEGIRDSRPEIRAALERAEKFLSLAALASVVVAAAAVALAVRRFIQRHLDGCAIMRCLGASQATILRLYSYHLAILGLAASITGCVMGFAAQEFLSRWLSELVNTTLPWPSGMPAVHGLLSGMVLLLGFSLPPLLNLKRVPALRVLRRDIGKTNLHGLAGYAFGLFALSILFVWEAGEFHLGILVMLGFLTAIVVFAFLGWLLIRLLLMIRQQGTSAWRYGLASIRRRTIATVIQAIALGLGLMAMLVLTLIQNDLLKDWRRSLPPNTPNRFLVNIQPDQLKSLAAFFDQHEMDQPEFFPMVRGRLVKINDQSVRVDEYTDLRKKQLLNREFNLSWSEEMQSDNVIVAGRWWQDEEATPENELSLEDEVAKTIGVKLGDRLTFDIAGSPYTATITSLRKVDWDTFQVNFFVVARPGSLEQYPINYVTSFYLPPSHAGIMHELVRSFPNLLIIDVAIVIEQIQQMILQVSNAIEFVFMFTLLAGLIVMYAAISATQDERIYEAAIFRTLGAKRRQLIRAWAAEFAILGTLVGLFASAGATVLAYVIGDYALHVSYTFNPWIWLVGIVVGIIGVTIAGLLGTRSSLSQPPLLTLRRIG</sequence>
<dbReference type="InterPro" id="IPR038766">
    <property type="entry name" value="Membrane_comp_ABC_pdt"/>
</dbReference>
<dbReference type="AlphaFoldDB" id="A0A1I4LCX7"/>
<feature type="transmembrane region" description="Helical" evidence="6">
    <location>
        <begin position="714"/>
        <end position="734"/>
    </location>
</feature>
<dbReference type="PANTHER" id="PTHR30287">
    <property type="entry name" value="MEMBRANE COMPONENT OF PREDICTED ABC SUPERFAMILY METABOLITE UPTAKE TRANSPORTER"/>
    <property type="match status" value="1"/>
</dbReference>
<feature type="transmembrane region" description="Helical" evidence="6">
    <location>
        <begin position="261"/>
        <end position="281"/>
    </location>
</feature>
<evidence type="ECO:0000256" key="3">
    <source>
        <dbReference type="ARBA" id="ARBA00022692"/>
    </source>
</evidence>
<dbReference type="Proteomes" id="UP000199561">
    <property type="component" value="Unassembled WGS sequence"/>
</dbReference>
<dbReference type="GO" id="GO:0005886">
    <property type="term" value="C:plasma membrane"/>
    <property type="evidence" value="ECO:0007669"/>
    <property type="project" value="UniProtKB-SubCell"/>
</dbReference>
<dbReference type="Pfam" id="PF02687">
    <property type="entry name" value="FtsX"/>
    <property type="match status" value="2"/>
</dbReference>
<feature type="transmembrane region" description="Helical" evidence="6">
    <location>
        <begin position="355"/>
        <end position="375"/>
    </location>
</feature>
<keyword evidence="4 6" id="KW-1133">Transmembrane helix</keyword>
<keyword evidence="2" id="KW-1003">Cell membrane</keyword>
<feature type="transmembrane region" description="Helical" evidence="6">
    <location>
        <begin position="755"/>
        <end position="786"/>
    </location>
</feature>
<feature type="transmembrane region" description="Helical" evidence="6">
    <location>
        <begin position="313"/>
        <end position="335"/>
    </location>
</feature>
<evidence type="ECO:0000256" key="6">
    <source>
        <dbReference type="SAM" id="Phobius"/>
    </source>
</evidence>
<evidence type="ECO:0000313" key="8">
    <source>
        <dbReference type="EMBL" id="SFL88653.1"/>
    </source>
</evidence>
<protein>
    <submittedName>
        <fullName evidence="8">Putative ABC transport system permease protein</fullName>
    </submittedName>
</protein>
<evidence type="ECO:0000256" key="4">
    <source>
        <dbReference type="ARBA" id="ARBA00022989"/>
    </source>
</evidence>
<keyword evidence="3 6" id="KW-0812">Transmembrane</keyword>
<dbReference type="EMBL" id="FOUF01000002">
    <property type="protein sequence ID" value="SFL88653.1"/>
    <property type="molecule type" value="Genomic_DNA"/>
</dbReference>
<comment type="subcellular location">
    <subcellularLocation>
        <location evidence="1">Cell membrane</location>
        <topology evidence="1">Multi-pass membrane protein</topology>
    </subcellularLocation>
</comment>
<feature type="transmembrane region" description="Helical" evidence="6">
    <location>
        <begin position="420"/>
        <end position="448"/>
    </location>
</feature>
<keyword evidence="9" id="KW-1185">Reference proteome</keyword>
<dbReference type="PANTHER" id="PTHR30287:SF1">
    <property type="entry name" value="INNER MEMBRANE PROTEIN"/>
    <property type="match status" value="1"/>
</dbReference>
<gene>
    <name evidence="8" type="ORF">SAMN05421880_10220</name>
</gene>
<proteinExistence type="predicted"/>
<dbReference type="InterPro" id="IPR003838">
    <property type="entry name" value="ABC3_permease_C"/>
</dbReference>
<evidence type="ECO:0000256" key="2">
    <source>
        <dbReference type="ARBA" id="ARBA00022475"/>
    </source>
</evidence>
<accession>A0A1I4LCX7</accession>
<keyword evidence="5 6" id="KW-0472">Membrane</keyword>
<evidence type="ECO:0000259" key="7">
    <source>
        <dbReference type="Pfam" id="PF02687"/>
    </source>
</evidence>